<gene>
    <name evidence="3" type="ORF">MS2017_1544</name>
</gene>
<keyword evidence="3" id="KW-0723">Serine/threonine-protein kinase</keyword>
<name>A0A3G3INB2_9GAMM</name>
<organism evidence="3 4">
    <name type="scientific">Bathymodiolus thermophilus thioautotrophic gill symbiont</name>
    <dbReference type="NCBI Taxonomy" id="2360"/>
    <lineage>
        <taxon>Bacteria</taxon>
        <taxon>Pseudomonadati</taxon>
        <taxon>Pseudomonadota</taxon>
        <taxon>Gammaproteobacteria</taxon>
        <taxon>sulfur-oxidizing symbionts</taxon>
    </lineage>
</organism>
<sequence length="267" mass="30540">MQMLRKFDAPELVQTDGVIYTINEAIGSGGNAEVYKCVNEATGNEYAIKFQTRLQKKRLKRFDKEIELNKKINHKHLIKYIDSGEYKKYPFIVMNIAEKNLTQLFKDKENFAKEEYFAQFRGLSEALACLHKEAIHRDIKPDNILISNGVWLLSDYGLCKFDDDAKQDSITKDGEKVGPAFWMSPEANNLNCGINDDISKSSDVFQLASIFWLIVNKTHPTGILKKEDWSGPEKLFKPIFDALHNDKSIRPKDGNEFAQQINKAIIG</sequence>
<dbReference type="Gene3D" id="3.30.200.20">
    <property type="entry name" value="Phosphorylase Kinase, domain 1"/>
    <property type="match status" value="1"/>
</dbReference>
<dbReference type="KEGG" id="bthg:MS2017_1544"/>
<dbReference type="RefSeq" id="WP_122951827.1">
    <property type="nucleotide sequence ID" value="NZ_CP024634.1"/>
</dbReference>
<dbReference type="PROSITE" id="PS50011">
    <property type="entry name" value="PROTEIN_KINASE_DOM"/>
    <property type="match status" value="1"/>
</dbReference>
<accession>A0A3G3INB2</accession>
<dbReference type="SUPFAM" id="SSF56112">
    <property type="entry name" value="Protein kinase-like (PK-like)"/>
    <property type="match status" value="1"/>
</dbReference>
<proteinExistence type="predicted"/>
<dbReference type="GO" id="GO:0004674">
    <property type="term" value="F:protein serine/threonine kinase activity"/>
    <property type="evidence" value="ECO:0007669"/>
    <property type="project" value="UniProtKB-KW"/>
</dbReference>
<dbReference type="Proteomes" id="UP000278334">
    <property type="component" value="Chromosome"/>
</dbReference>
<dbReference type="InterPro" id="IPR011009">
    <property type="entry name" value="Kinase-like_dom_sf"/>
</dbReference>
<dbReference type="EMBL" id="CP024634">
    <property type="protein sequence ID" value="AYQ57228.1"/>
    <property type="molecule type" value="Genomic_DNA"/>
</dbReference>
<feature type="binding site" evidence="1">
    <location>
        <position position="49"/>
    </location>
    <ligand>
        <name>ATP</name>
        <dbReference type="ChEBI" id="CHEBI:30616"/>
    </ligand>
</feature>
<feature type="domain" description="Protein kinase" evidence="2">
    <location>
        <begin position="20"/>
        <end position="267"/>
    </location>
</feature>
<reference evidence="3 4" key="1">
    <citation type="submission" date="2017-11" db="EMBL/GenBank/DDBJ databases">
        <title>Genome sequence of the bacterial symbiont EPR9N from a vent mussel Bathymodiolus thermophilus.</title>
        <authorList>
            <person name="Won Y.-J."/>
        </authorList>
    </citation>
    <scope>NUCLEOTIDE SEQUENCE [LARGE SCALE GENOMIC DNA]</scope>
    <source>
        <strain evidence="3 4">EPR9N</strain>
    </source>
</reference>
<keyword evidence="1" id="KW-0067">ATP-binding</keyword>
<dbReference type="InterPro" id="IPR000719">
    <property type="entry name" value="Prot_kinase_dom"/>
</dbReference>
<dbReference type="Gene3D" id="1.10.510.10">
    <property type="entry name" value="Transferase(Phosphotransferase) domain 1"/>
    <property type="match status" value="1"/>
</dbReference>
<dbReference type="Pfam" id="PF00069">
    <property type="entry name" value="Pkinase"/>
    <property type="match status" value="1"/>
</dbReference>
<keyword evidence="3" id="KW-0808">Transferase</keyword>
<dbReference type="PANTHER" id="PTHR44167">
    <property type="entry name" value="OVARIAN-SPECIFIC SERINE/THREONINE-PROTEIN KINASE LOK-RELATED"/>
    <property type="match status" value="1"/>
</dbReference>
<evidence type="ECO:0000259" key="2">
    <source>
        <dbReference type="PROSITE" id="PS50011"/>
    </source>
</evidence>
<dbReference type="PROSITE" id="PS00107">
    <property type="entry name" value="PROTEIN_KINASE_ATP"/>
    <property type="match status" value="1"/>
</dbReference>
<keyword evidence="3" id="KW-0418">Kinase</keyword>
<dbReference type="PANTHER" id="PTHR44167:SF24">
    <property type="entry name" value="SERINE_THREONINE-PROTEIN KINASE CHK2"/>
    <property type="match status" value="1"/>
</dbReference>
<evidence type="ECO:0000313" key="4">
    <source>
        <dbReference type="Proteomes" id="UP000278334"/>
    </source>
</evidence>
<protein>
    <submittedName>
        <fullName evidence="3">Serine/threonine protein kinase</fullName>
    </submittedName>
</protein>
<dbReference type="SMART" id="SM00220">
    <property type="entry name" value="S_TKc"/>
    <property type="match status" value="1"/>
</dbReference>
<dbReference type="InterPro" id="IPR017441">
    <property type="entry name" value="Protein_kinase_ATP_BS"/>
</dbReference>
<evidence type="ECO:0000313" key="3">
    <source>
        <dbReference type="EMBL" id="AYQ57228.1"/>
    </source>
</evidence>
<dbReference type="GO" id="GO:0005737">
    <property type="term" value="C:cytoplasm"/>
    <property type="evidence" value="ECO:0007669"/>
    <property type="project" value="TreeGrafter"/>
</dbReference>
<dbReference type="AlphaFoldDB" id="A0A3G3INB2"/>
<dbReference type="GO" id="GO:0005524">
    <property type="term" value="F:ATP binding"/>
    <property type="evidence" value="ECO:0007669"/>
    <property type="project" value="UniProtKB-UniRule"/>
</dbReference>
<keyword evidence="1" id="KW-0547">Nucleotide-binding</keyword>
<evidence type="ECO:0000256" key="1">
    <source>
        <dbReference type="PROSITE-ProRule" id="PRU10141"/>
    </source>
</evidence>